<dbReference type="RefSeq" id="WP_306684932.1">
    <property type="nucleotide sequence ID" value="NZ_CP132914.1"/>
</dbReference>
<gene>
    <name evidence="1" type="ORF">RA178_06165</name>
</gene>
<evidence type="ECO:0000313" key="1">
    <source>
        <dbReference type="EMBL" id="WMB74196.1"/>
    </source>
</evidence>
<dbReference type="EMBL" id="CP132914">
    <property type="protein sequence ID" value="WMB74196.1"/>
    <property type="molecule type" value="Genomic_DNA"/>
</dbReference>
<proteinExistence type="predicted"/>
<reference evidence="1" key="1">
    <citation type="submission" date="2023-08" db="EMBL/GenBank/DDBJ databases">
        <title>Complete genome sequence of Shewanella oncorhynchi Z-P2, a siderophore putrebactin-producing bacterium.</title>
        <authorList>
            <person name="Zhang Y."/>
        </authorList>
    </citation>
    <scope>NUCLEOTIDE SEQUENCE</scope>
    <source>
        <strain evidence="1">Z-P2</strain>
    </source>
</reference>
<dbReference type="KEGG" id="sog:RA178_06165"/>
<accession>A0AA50Q7G6</accession>
<organism evidence="1">
    <name type="scientific">Shewanella oncorhynchi</name>
    <dbReference type="NCBI Taxonomy" id="2726434"/>
    <lineage>
        <taxon>Bacteria</taxon>
        <taxon>Pseudomonadati</taxon>
        <taxon>Pseudomonadota</taxon>
        <taxon>Gammaproteobacteria</taxon>
        <taxon>Alteromonadales</taxon>
        <taxon>Shewanellaceae</taxon>
        <taxon>Shewanella</taxon>
    </lineage>
</organism>
<protein>
    <submittedName>
        <fullName evidence="1">Uncharacterized protein</fullName>
    </submittedName>
</protein>
<dbReference type="AlphaFoldDB" id="A0AA50Q7G6"/>
<sequence>MTTAAELTEALQTNLANTELSSDHGRASFVLRNKASVKAFVESFDDISKVETMINLLTKCVEEVKDANLLKKVEEAKQFLALAGITVEQFNELVGGTTQPSVKRSSSLAGKKIEAEVGVIQFTDANGVTHRTGLKTLKRPKTQAFKDFMAAQGLDYKIDYERYLVEPTPEELAGYDGDLKFVKLLPEGYTRD</sequence>
<dbReference type="GeneID" id="301338751"/>
<name>A0AA50Q7G6_9GAMM</name>
<dbReference type="Proteomes" id="UP001236800">
    <property type="component" value="Chromosome"/>
</dbReference>